<keyword evidence="2" id="KW-0812">Transmembrane</keyword>
<keyword evidence="2" id="KW-1133">Transmembrane helix</keyword>
<gene>
    <name evidence="3" type="ORF">H2200_009205</name>
</gene>
<evidence type="ECO:0000256" key="2">
    <source>
        <dbReference type="SAM" id="Phobius"/>
    </source>
</evidence>
<name>A0AA38X3M9_9EURO</name>
<dbReference type="GO" id="GO:1901135">
    <property type="term" value="P:carbohydrate derivative metabolic process"/>
    <property type="evidence" value="ECO:0007669"/>
    <property type="project" value="UniProtKB-ARBA"/>
</dbReference>
<dbReference type="InterPro" id="IPR007577">
    <property type="entry name" value="GlycoTrfase_DXD_sugar-bd_CS"/>
</dbReference>
<evidence type="ECO:0000313" key="3">
    <source>
        <dbReference type="EMBL" id="KAJ9606244.1"/>
    </source>
</evidence>
<dbReference type="InterPro" id="IPR029044">
    <property type="entry name" value="Nucleotide-diphossugar_trans"/>
</dbReference>
<keyword evidence="4" id="KW-1185">Reference proteome</keyword>
<dbReference type="PANTHER" id="PTHR46830">
    <property type="entry name" value="TRANSFERASE, PUTATIVE-RELATED"/>
    <property type="match status" value="1"/>
</dbReference>
<dbReference type="EMBL" id="JAPDRK010000014">
    <property type="protein sequence ID" value="KAJ9606244.1"/>
    <property type="molecule type" value="Genomic_DNA"/>
</dbReference>
<dbReference type="Pfam" id="PF04488">
    <property type="entry name" value="Gly_transf_sug"/>
    <property type="match status" value="1"/>
</dbReference>
<dbReference type="Gene3D" id="3.90.550.20">
    <property type="match status" value="1"/>
</dbReference>
<evidence type="ECO:0008006" key="5">
    <source>
        <dbReference type="Google" id="ProtNLM"/>
    </source>
</evidence>
<feature type="transmembrane region" description="Helical" evidence="2">
    <location>
        <begin position="21"/>
        <end position="39"/>
    </location>
</feature>
<accession>A0AA38X3M9</accession>
<keyword evidence="2" id="KW-0472">Membrane</keyword>
<proteinExistence type="inferred from homology"/>
<dbReference type="SUPFAM" id="SSF53448">
    <property type="entry name" value="Nucleotide-diphospho-sugar transferases"/>
    <property type="match status" value="1"/>
</dbReference>
<comment type="similarity">
    <text evidence="1">Belongs to the glycosyltransferase 32 family.</text>
</comment>
<dbReference type="PANTHER" id="PTHR46830:SF2">
    <property type="entry name" value="ALPHA-1,4-N-ACETYLGLUCOSAMINYLTRANSFERASE"/>
    <property type="match status" value="1"/>
</dbReference>
<evidence type="ECO:0000256" key="1">
    <source>
        <dbReference type="ARBA" id="ARBA00009003"/>
    </source>
</evidence>
<evidence type="ECO:0000313" key="4">
    <source>
        <dbReference type="Proteomes" id="UP001172673"/>
    </source>
</evidence>
<sequence length="402" mass="45395">MDYKPAGTMALTMTNPRLGKIVVAMVALAATLLLLKPPVPTSYMDRLTSLASQYRSEGLEESEKPEGHAVVHSSIPNQVHYVFLLKSPNATFHFNFANYISMYSVCHYWNPDRIYLHTDASEEAICQAQGRCGDGTGLNKWTHLIFQLPKLHIVPVTAPTYANISKVEINDIEHKADFIRVEAIHKYGGVYLDWNAFPIRDIAVLRNSGFDAVAGRDHDGCIQTGTWMAMAGSRYTQLWMEQQHIVYDGGRITHFKNLATALGRRLVKDPGGFLIMEQAAFLPGGRDVDSQIMMYKTHEDFPSPLRNIDIMTAGWSFPDDDELSGTLDRMIYPERFPNWTYDFSSTYVVHAFRTQGFTVEGYQNPSPRSILQRQSNFARALYSATMDAYMNGLFELDDAFDA</sequence>
<protein>
    <recommendedName>
        <fullName evidence="5">Glycosyl transferase</fullName>
    </recommendedName>
</protein>
<organism evidence="3 4">
    <name type="scientific">Cladophialophora chaetospira</name>
    <dbReference type="NCBI Taxonomy" id="386627"/>
    <lineage>
        <taxon>Eukaryota</taxon>
        <taxon>Fungi</taxon>
        <taxon>Dikarya</taxon>
        <taxon>Ascomycota</taxon>
        <taxon>Pezizomycotina</taxon>
        <taxon>Eurotiomycetes</taxon>
        <taxon>Chaetothyriomycetidae</taxon>
        <taxon>Chaetothyriales</taxon>
        <taxon>Herpotrichiellaceae</taxon>
        <taxon>Cladophialophora</taxon>
    </lineage>
</organism>
<dbReference type="Proteomes" id="UP001172673">
    <property type="component" value="Unassembled WGS sequence"/>
</dbReference>
<dbReference type="AlphaFoldDB" id="A0AA38X3M9"/>
<comment type="caution">
    <text evidence="3">The sequence shown here is derived from an EMBL/GenBank/DDBJ whole genome shotgun (WGS) entry which is preliminary data.</text>
</comment>
<reference evidence="3" key="1">
    <citation type="submission" date="2022-10" db="EMBL/GenBank/DDBJ databases">
        <title>Culturing micro-colonial fungi from biological soil crusts in the Mojave desert and describing Neophaeococcomyces mojavensis, and introducing the new genera and species Taxawa tesnikishii.</title>
        <authorList>
            <person name="Kurbessoian T."/>
            <person name="Stajich J.E."/>
        </authorList>
    </citation>
    <scope>NUCLEOTIDE SEQUENCE</scope>
    <source>
        <strain evidence="3">TK_41</strain>
    </source>
</reference>